<dbReference type="HOGENOM" id="CLU_3051332_0_0_1"/>
<dbReference type="EMBL" id="KN831959">
    <property type="protein sequence ID" value="KIO07871.1"/>
    <property type="molecule type" value="Genomic_DNA"/>
</dbReference>
<dbReference type="Proteomes" id="UP000054217">
    <property type="component" value="Unassembled WGS sequence"/>
</dbReference>
<reference evidence="2" key="2">
    <citation type="submission" date="2015-01" db="EMBL/GenBank/DDBJ databases">
        <title>Evolutionary Origins and Diversification of the Mycorrhizal Mutualists.</title>
        <authorList>
            <consortium name="DOE Joint Genome Institute"/>
            <consortium name="Mycorrhizal Genomics Consortium"/>
            <person name="Kohler A."/>
            <person name="Kuo A."/>
            <person name="Nagy L.G."/>
            <person name="Floudas D."/>
            <person name="Copeland A."/>
            <person name="Barry K.W."/>
            <person name="Cichocki N."/>
            <person name="Veneault-Fourrey C."/>
            <person name="LaButti K."/>
            <person name="Lindquist E.A."/>
            <person name="Lipzen A."/>
            <person name="Lundell T."/>
            <person name="Morin E."/>
            <person name="Murat C."/>
            <person name="Riley R."/>
            <person name="Ohm R."/>
            <person name="Sun H."/>
            <person name="Tunlid A."/>
            <person name="Henrissat B."/>
            <person name="Grigoriev I.V."/>
            <person name="Hibbett D.S."/>
            <person name="Martin F."/>
        </authorList>
    </citation>
    <scope>NUCLEOTIDE SEQUENCE [LARGE SCALE GENOMIC DNA]</scope>
    <source>
        <strain evidence="2">Marx 270</strain>
    </source>
</reference>
<proteinExistence type="predicted"/>
<evidence type="ECO:0000313" key="1">
    <source>
        <dbReference type="EMBL" id="KIO07871.1"/>
    </source>
</evidence>
<accession>A0A0C3PHE2</accession>
<organism evidence="1 2">
    <name type="scientific">Pisolithus tinctorius Marx 270</name>
    <dbReference type="NCBI Taxonomy" id="870435"/>
    <lineage>
        <taxon>Eukaryota</taxon>
        <taxon>Fungi</taxon>
        <taxon>Dikarya</taxon>
        <taxon>Basidiomycota</taxon>
        <taxon>Agaricomycotina</taxon>
        <taxon>Agaricomycetes</taxon>
        <taxon>Agaricomycetidae</taxon>
        <taxon>Boletales</taxon>
        <taxon>Sclerodermatineae</taxon>
        <taxon>Pisolithaceae</taxon>
        <taxon>Pisolithus</taxon>
    </lineage>
</organism>
<protein>
    <submittedName>
        <fullName evidence="1">Uncharacterized protein</fullName>
    </submittedName>
</protein>
<gene>
    <name evidence="1" type="ORF">M404DRAFT_998033</name>
</gene>
<dbReference type="InParanoid" id="A0A0C3PHE2"/>
<evidence type="ECO:0000313" key="2">
    <source>
        <dbReference type="Proteomes" id="UP000054217"/>
    </source>
</evidence>
<dbReference type="AlphaFoldDB" id="A0A0C3PHE2"/>
<sequence length="54" mass="6595">MSSRTLNHTLRLQHREDRGPLVRGVDYRHKYFLQIFLSLLDNTPTDNQYFRFEV</sequence>
<keyword evidence="2" id="KW-1185">Reference proteome</keyword>
<reference evidence="1 2" key="1">
    <citation type="submission" date="2014-04" db="EMBL/GenBank/DDBJ databases">
        <authorList>
            <consortium name="DOE Joint Genome Institute"/>
            <person name="Kuo A."/>
            <person name="Kohler A."/>
            <person name="Costa M.D."/>
            <person name="Nagy L.G."/>
            <person name="Floudas D."/>
            <person name="Copeland A."/>
            <person name="Barry K.W."/>
            <person name="Cichocki N."/>
            <person name="Veneault-Fourrey C."/>
            <person name="LaButti K."/>
            <person name="Lindquist E.A."/>
            <person name="Lipzen A."/>
            <person name="Lundell T."/>
            <person name="Morin E."/>
            <person name="Murat C."/>
            <person name="Sun H."/>
            <person name="Tunlid A."/>
            <person name="Henrissat B."/>
            <person name="Grigoriev I.V."/>
            <person name="Hibbett D.S."/>
            <person name="Martin F."/>
            <person name="Nordberg H.P."/>
            <person name="Cantor M.N."/>
            <person name="Hua S.X."/>
        </authorList>
    </citation>
    <scope>NUCLEOTIDE SEQUENCE [LARGE SCALE GENOMIC DNA]</scope>
    <source>
        <strain evidence="1 2">Marx 270</strain>
    </source>
</reference>
<name>A0A0C3PHE2_PISTI</name>